<dbReference type="GO" id="GO:0009738">
    <property type="term" value="P:abscisic acid-activated signaling pathway"/>
    <property type="evidence" value="ECO:0007669"/>
    <property type="project" value="TreeGrafter"/>
</dbReference>
<comment type="similarity">
    <text evidence="1">Belongs to the BetVI family.</text>
</comment>
<dbReference type="GO" id="GO:0005634">
    <property type="term" value="C:nucleus"/>
    <property type="evidence" value="ECO:0007669"/>
    <property type="project" value="TreeGrafter"/>
</dbReference>
<dbReference type="SMART" id="SM01037">
    <property type="entry name" value="Bet_v_1"/>
    <property type="match status" value="1"/>
</dbReference>
<proteinExistence type="inferred from homology"/>
<protein>
    <recommendedName>
        <fullName evidence="3">Bet v I/Major latex protein domain-containing protein</fullName>
    </recommendedName>
</protein>
<dbReference type="InterPro" id="IPR050279">
    <property type="entry name" value="Plant_def-hormone_signal"/>
</dbReference>
<comment type="caution">
    <text evidence="4">The sequence shown here is derived from an EMBL/GenBank/DDBJ whole genome shotgun (WGS) entry which is preliminary data.</text>
</comment>
<dbReference type="Gene3D" id="3.30.530.20">
    <property type="match status" value="4"/>
</dbReference>
<feature type="domain" description="Bet v I/Major latex protein" evidence="3">
    <location>
        <begin position="284"/>
        <end position="427"/>
    </location>
</feature>
<dbReference type="GO" id="GO:0010427">
    <property type="term" value="F:abscisic acid binding"/>
    <property type="evidence" value="ECO:0007669"/>
    <property type="project" value="TreeGrafter"/>
</dbReference>
<gene>
    <name evidence="4" type="ORF">F8388_026663</name>
</gene>
<dbReference type="GO" id="GO:0009820">
    <property type="term" value="P:alkaloid metabolic process"/>
    <property type="evidence" value="ECO:0007669"/>
    <property type="project" value="UniProtKB-KW"/>
</dbReference>
<dbReference type="PANTHER" id="PTHR31213:SF19">
    <property type="entry name" value="BET V I_MAJOR LATEX PROTEIN DOMAIN-CONTAINING PROTEIN"/>
    <property type="match status" value="1"/>
</dbReference>
<dbReference type="GO" id="GO:0038023">
    <property type="term" value="F:signaling receptor activity"/>
    <property type="evidence" value="ECO:0007669"/>
    <property type="project" value="TreeGrafter"/>
</dbReference>
<dbReference type="Proteomes" id="UP000525078">
    <property type="component" value="Unassembled WGS sequence"/>
</dbReference>
<accession>A0A7J6H159</accession>
<sequence length="573" mass="64464">MVSGQVFHELEVKAAANKVWEIYGNAQELGKLVVNNLKGSIQKIEVVEGDGEFKFKSHKEKYTKVDNEKRVKEVEVIEGGYLELGFTLYRVRFEIIEKDEGCSIIKSTIEYDLKDDSVHNLPAVTLDPLAAIALAEDMVSGQVSHELEVAAPAAKVWEIYGTLHLPKLVEENLTTILEKIEVVEGEGGVGTVLNLHFVPGVFKFKSYKEKYTKVDDEKLVKEAEVVEGGYLDFGFTFYRTRFEIIEKKDDETSASASSIIKSTIEYEVKDDEYSAQNLSLNTNMVSGQLSHELEIKAPASQVWELYGTLRIAKLVEEQLKTVIEKIDIVEGDGGVGTIVHLNFVPGATRFKSYKEKFTKVDNELRVKEADVMEGGYLELGFTLYRVRFEIIEKDEGCSIIKSTIEYELKDDYAENNTNMVSGQLCHELEFKAPASQVWELCGTLRLVKLIEEQLKSVIEKIDVVEGDGGVGTTLHLDFVPGVAKFKSLKEKFTKIDNEQRVKEVEVVEGGFLELGFTLYRIRLEIIEKDEDCSIIKSTIEYEIKDDYAENVSLVSLDALAAIALIVQNHLTKT</sequence>
<dbReference type="Pfam" id="PF00407">
    <property type="entry name" value="Bet_v_1"/>
    <property type="match status" value="3"/>
</dbReference>
<dbReference type="GO" id="GO:0004864">
    <property type="term" value="F:protein phosphatase inhibitor activity"/>
    <property type="evidence" value="ECO:0007669"/>
    <property type="project" value="TreeGrafter"/>
</dbReference>
<dbReference type="AlphaFoldDB" id="A0A7J6H159"/>
<evidence type="ECO:0000259" key="3">
    <source>
        <dbReference type="SMART" id="SM01037"/>
    </source>
</evidence>
<dbReference type="PANTHER" id="PTHR31213">
    <property type="entry name" value="OS08G0374000 PROTEIN-RELATED"/>
    <property type="match status" value="1"/>
</dbReference>
<dbReference type="CDD" id="cd07816">
    <property type="entry name" value="Bet_v1-like"/>
    <property type="match status" value="2"/>
</dbReference>
<dbReference type="InterPro" id="IPR023393">
    <property type="entry name" value="START-like_dom_sf"/>
</dbReference>
<evidence type="ECO:0000256" key="2">
    <source>
        <dbReference type="ARBA" id="ARBA00022589"/>
    </source>
</evidence>
<name>A0A7J6H159_CANSA</name>
<keyword evidence="2" id="KW-0017">Alkaloid metabolism</keyword>
<dbReference type="SUPFAM" id="SSF55961">
    <property type="entry name" value="Bet v1-like"/>
    <property type="match status" value="4"/>
</dbReference>
<evidence type="ECO:0000313" key="4">
    <source>
        <dbReference type="EMBL" id="KAF4388934.1"/>
    </source>
</evidence>
<evidence type="ECO:0000313" key="5">
    <source>
        <dbReference type="Proteomes" id="UP000525078"/>
    </source>
</evidence>
<dbReference type="EMBL" id="JAATIP010000032">
    <property type="protein sequence ID" value="KAF4388934.1"/>
    <property type="molecule type" value="Genomic_DNA"/>
</dbReference>
<dbReference type="InterPro" id="IPR000916">
    <property type="entry name" value="Bet_v_I/MLP"/>
</dbReference>
<dbReference type="GO" id="GO:0006952">
    <property type="term" value="P:defense response"/>
    <property type="evidence" value="ECO:0007669"/>
    <property type="project" value="InterPro"/>
</dbReference>
<reference evidence="4 5" key="1">
    <citation type="journal article" date="2020" name="bioRxiv">
        <title>Sequence and annotation of 42 cannabis genomes reveals extensive copy number variation in cannabinoid synthesis and pathogen resistance genes.</title>
        <authorList>
            <person name="Mckernan K.J."/>
            <person name="Helbert Y."/>
            <person name="Kane L.T."/>
            <person name="Ebling H."/>
            <person name="Zhang L."/>
            <person name="Liu B."/>
            <person name="Eaton Z."/>
            <person name="Mclaughlin S."/>
            <person name="Kingan S."/>
            <person name="Baybayan P."/>
            <person name="Concepcion G."/>
            <person name="Jordan M."/>
            <person name="Riva A."/>
            <person name="Barbazuk W."/>
            <person name="Harkins T."/>
        </authorList>
    </citation>
    <scope>NUCLEOTIDE SEQUENCE [LARGE SCALE GENOMIC DNA]</scope>
    <source>
        <strain evidence="5">cv. Jamaican Lion 4</strain>
        <tissue evidence="4">Leaf</tissue>
    </source>
</reference>
<dbReference type="GO" id="GO:0005737">
    <property type="term" value="C:cytoplasm"/>
    <property type="evidence" value="ECO:0007669"/>
    <property type="project" value="TreeGrafter"/>
</dbReference>
<evidence type="ECO:0000256" key="1">
    <source>
        <dbReference type="ARBA" id="ARBA00009744"/>
    </source>
</evidence>
<organism evidence="4 5">
    <name type="scientific">Cannabis sativa</name>
    <name type="common">Hemp</name>
    <name type="synonym">Marijuana</name>
    <dbReference type="NCBI Taxonomy" id="3483"/>
    <lineage>
        <taxon>Eukaryota</taxon>
        <taxon>Viridiplantae</taxon>
        <taxon>Streptophyta</taxon>
        <taxon>Embryophyta</taxon>
        <taxon>Tracheophyta</taxon>
        <taxon>Spermatophyta</taxon>
        <taxon>Magnoliopsida</taxon>
        <taxon>eudicotyledons</taxon>
        <taxon>Gunneridae</taxon>
        <taxon>Pentapetalae</taxon>
        <taxon>rosids</taxon>
        <taxon>fabids</taxon>
        <taxon>Rosales</taxon>
        <taxon>Cannabaceae</taxon>
        <taxon>Cannabis</taxon>
    </lineage>
</organism>